<protein>
    <submittedName>
        <fullName evidence="1">Toxin-antitoxin system HicB family antitoxin</fullName>
    </submittedName>
</protein>
<dbReference type="InterPro" id="IPR010985">
    <property type="entry name" value="Ribbon_hlx_hlx"/>
</dbReference>
<accession>A0A8J7APR0</accession>
<evidence type="ECO:0000313" key="2">
    <source>
        <dbReference type="Proteomes" id="UP000636505"/>
    </source>
</evidence>
<gene>
    <name evidence="1" type="ORF">IQ241_13650</name>
</gene>
<evidence type="ECO:0000313" key="1">
    <source>
        <dbReference type="EMBL" id="MBE9078324.1"/>
    </source>
</evidence>
<proteinExistence type="predicted"/>
<dbReference type="GO" id="GO:0006355">
    <property type="term" value="P:regulation of DNA-templated transcription"/>
    <property type="evidence" value="ECO:0007669"/>
    <property type="project" value="InterPro"/>
</dbReference>
<reference evidence="1" key="1">
    <citation type="submission" date="2020-10" db="EMBL/GenBank/DDBJ databases">
        <authorList>
            <person name="Castelo-Branco R."/>
            <person name="Eusebio N."/>
            <person name="Adriana R."/>
            <person name="Vieira A."/>
            <person name="Brugerolle De Fraissinette N."/>
            <person name="Rezende De Castro R."/>
            <person name="Schneider M.P."/>
            <person name="Vasconcelos V."/>
            <person name="Leao P.N."/>
        </authorList>
    </citation>
    <scope>NUCLEOTIDE SEQUENCE</scope>
    <source>
        <strain evidence="1">LEGE 07310</strain>
    </source>
</reference>
<dbReference type="SUPFAM" id="SSF47598">
    <property type="entry name" value="Ribbon-helix-helix"/>
    <property type="match status" value="1"/>
</dbReference>
<dbReference type="CDD" id="cd21631">
    <property type="entry name" value="RHH_CopG_NikR-like"/>
    <property type="match status" value="1"/>
</dbReference>
<name>A0A8J7APR0_9CYAN</name>
<dbReference type="InterPro" id="IPR008651">
    <property type="entry name" value="Uncharacterised_HicB"/>
</dbReference>
<dbReference type="AlphaFoldDB" id="A0A8J7APR0"/>
<dbReference type="RefSeq" id="WP_193908036.1">
    <property type="nucleotide sequence ID" value="NZ_JADEXG010000030.1"/>
</dbReference>
<comment type="caution">
    <text evidence="1">The sequence shown here is derived from an EMBL/GenBank/DDBJ whole genome shotgun (WGS) entry which is preliminary data.</text>
</comment>
<dbReference type="EMBL" id="JADEXG010000030">
    <property type="protein sequence ID" value="MBE9078324.1"/>
    <property type="molecule type" value="Genomic_DNA"/>
</dbReference>
<sequence>MATLTVRLPDDKHERLKEFAQSRGISVNKLIEELSTIALAEFDAFTRFKAMAAIGDPNEGLRLLEKLDFLTSQTDSQA</sequence>
<dbReference type="Pfam" id="PF05534">
    <property type="entry name" value="HicB"/>
    <property type="match status" value="1"/>
</dbReference>
<dbReference type="Proteomes" id="UP000636505">
    <property type="component" value="Unassembled WGS sequence"/>
</dbReference>
<keyword evidence="2" id="KW-1185">Reference proteome</keyword>
<organism evidence="1 2">
    <name type="scientific">Vasconcelosia minhoensis LEGE 07310</name>
    <dbReference type="NCBI Taxonomy" id="915328"/>
    <lineage>
        <taxon>Bacteria</taxon>
        <taxon>Bacillati</taxon>
        <taxon>Cyanobacteriota</taxon>
        <taxon>Cyanophyceae</taxon>
        <taxon>Nodosilineales</taxon>
        <taxon>Cymatolegaceae</taxon>
        <taxon>Vasconcelosia</taxon>
        <taxon>Vasconcelosia minhoensis</taxon>
    </lineage>
</organism>